<dbReference type="RefSeq" id="WP_108884339.1">
    <property type="nucleotide sequence ID" value="NZ_OMOJ01000001.1"/>
</dbReference>
<dbReference type="InterPro" id="IPR051781">
    <property type="entry name" value="Metallo-dep_Hydrolase"/>
</dbReference>
<dbReference type="PIRSF" id="PIRSF038971">
    <property type="entry name" value="PhnM"/>
    <property type="match status" value="1"/>
</dbReference>
<dbReference type="Proteomes" id="UP000244904">
    <property type="component" value="Unassembled WGS sequence"/>
</dbReference>
<dbReference type="SUPFAM" id="SSF51556">
    <property type="entry name" value="Metallo-dependent hydrolases"/>
    <property type="match status" value="1"/>
</dbReference>
<dbReference type="SUPFAM" id="SSF51338">
    <property type="entry name" value="Composite domain of metallo-dependent hydrolases"/>
    <property type="match status" value="1"/>
</dbReference>
<dbReference type="GO" id="GO:0016810">
    <property type="term" value="F:hydrolase activity, acting on carbon-nitrogen (but not peptide) bonds"/>
    <property type="evidence" value="ECO:0007669"/>
    <property type="project" value="InterPro"/>
</dbReference>
<dbReference type="InterPro" id="IPR011059">
    <property type="entry name" value="Metal-dep_hydrolase_composite"/>
</dbReference>
<reference evidence="3" key="1">
    <citation type="submission" date="2018-03" db="EMBL/GenBank/DDBJ databases">
        <authorList>
            <person name="Rodrigo-Torres L."/>
            <person name="Arahal R. D."/>
            <person name="Lucena T."/>
        </authorList>
    </citation>
    <scope>NUCLEOTIDE SEQUENCE [LARGE SCALE GENOMIC DNA]</scope>
    <source>
        <strain evidence="3">CECT 8871</strain>
    </source>
</reference>
<dbReference type="OrthoDB" id="9785413at2"/>
<sequence>MTRALTLTNATTLTADGWSDTPLAITEGKLQLGQQDGRQIDLSGFTILPGLVDIHGDGFERHMAPRRGALLDSRNGIFATEAELAANGITTGVMAQFFSWEGGMRGPEFAESVFRAIHEVRSSVATDLRIQLRLETHLLDEFDRAEAAIAAFGIDYVVFNDHLPHDRLAQGRKPPRLTGQALKSGRSPETHLALMQSLHARSSEVPAAVAALCATLAAAGVRIGSHDDHTADARLGWRTLGATLSEFPETFEAARAARDGGDFIVLGSPNVVRGASHAGNESARALVAEGLADALASDYHYPSMRQAALVLVSEGICDLATAWRLISTGPAQALGLTDRGQIADGLRADLVVLDPDQRIAATIAGGQITYLTGEAGRRFIA</sequence>
<dbReference type="EC" id="3.6.1.63" evidence="2"/>
<dbReference type="InterPro" id="IPR032466">
    <property type="entry name" value="Metal_Hydrolase"/>
</dbReference>
<dbReference type="Pfam" id="PF07969">
    <property type="entry name" value="Amidohydro_3"/>
    <property type="match status" value="1"/>
</dbReference>
<evidence type="ECO:0000313" key="3">
    <source>
        <dbReference type="Proteomes" id="UP000244904"/>
    </source>
</evidence>
<keyword evidence="3" id="KW-1185">Reference proteome</keyword>
<dbReference type="Gene3D" id="3.20.20.140">
    <property type="entry name" value="Metal-dependent hydrolases"/>
    <property type="match status" value="1"/>
</dbReference>
<protein>
    <submittedName>
        <fullName evidence="2">Alpha-D-ribose 1-methylphosphonate 5-triphosphate diphosphatase</fullName>
        <ecNumber evidence="2">3.6.1.63</ecNumber>
    </submittedName>
</protein>
<dbReference type="PANTHER" id="PTHR43135:SF3">
    <property type="entry name" value="ALPHA-D-RIBOSE 1-METHYLPHOSPHONATE 5-TRIPHOSPHATE DIPHOSPHATASE"/>
    <property type="match status" value="1"/>
</dbReference>
<gene>
    <name evidence="2" type="primary">phnM_2</name>
    <name evidence="2" type="ORF">PRI8871_00218</name>
</gene>
<keyword evidence="2" id="KW-0378">Hydrolase</keyword>
<feature type="domain" description="Amidohydrolase 3" evidence="1">
    <location>
        <begin position="314"/>
        <end position="368"/>
    </location>
</feature>
<name>A0A2R8AP40_9RHOB</name>
<dbReference type="NCBIfam" id="NF011987">
    <property type="entry name" value="PRK15446.2-3"/>
    <property type="match status" value="1"/>
</dbReference>
<dbReference type="EMBL" id="OMOJ01000001">
    <property type="protein sequence ID" value="SPF77634.1"/>
    <property type="molecule type" value="Genomic_DNA"/>
</dbReference>
<dbReference type="InterPro" id="IPR013108">
    <property type="entry name" value="Amidohydro_3"/>
</dbReference>
<accession>A0A2R8AP40</accession>
<proteinExistence type="predicted"/>
<dbReference type="InterPro" id="IPR012696">
    <property type="entry name" value="PhnM"/>
</dbReference>
<dbReference type="Gene3D" id="2.30.40.10">
    <property type="entry name" value="Urease, subunit C, domain 1"/>
    <property type="match status" value="1"/>
</dbReference>
<dbReference type="PANTHER" id="PTHR43135">
    <property type="entry name" value="ALPHA-D-RIBOSE 1-METHYLPHOSPHONATE 5-TRIPHOSPHATE DIPHOSPHATASE"/>
    <property type="match status" value="1"/>
</dbReference>
<evidence type="ECO:0000313" key="2">
    <source>
        <dbReference type="EMBL" id="SPF77634.1"/>
    </source>
</evidence>
<evidence type="ECO:0000259" key="1">
    <source>
        <dbReference type="Pfam" id="PF07969"/>
    </source>
</evidence>
<dbReference type="GO" id="GO:0019700">
    <property type="term" value="P:organic phosphonate catabolic process"/>
    <property type="evidence" value="ECO:0007669"/>
    <property type="project" value="InterPro"/>
</dbReference>
<organism evidence="2 3">
    <name type="scientific">Pseudoprimorskyibacter insulae</name>
    <dbReference type="NCBI Taxonomy" id="1695997"/>
    <lineage>
        <taxon>Bacteria</taxon>
        <taxon>Pseudomonadati</taxon>
        <taxon>Pseudomonadota</taxon>
        <taxon>Alphaproteobacteria</taxon>
        <taxon>Rhodobacterales</taxon>
        <taxon>Paracoccaceae</taxon>
        <taxon>Pseudoprimorskyibacter</taxon>
    </lineage>
</organism>
<dbReference type="AlphaFoldDB" id="A0A2R8AP40"/>